<feature type="transmembrane region" description="Helical" evidence="1">
    <location>
        <begin position="6"/>
        <end position="26"/>
    </location>
</feature>
<dbReference type="Proteomes" id="UP001282284">
    <property type="component" value="Unassembled WGS sequence"/>
</dbReference>
<dbReference type="RefSeq" id="WP_317943858.1">
    <property type="nucleotide sequence ID" value="NZ_JAUBDI010000008.1"/>
</dbReference>
<gene>
    <name evidence="2" type="ORF">QT711_09820</name>
</gene>
<keyword evidence="1" id="KW-0472">Membrane</keyword>
<evidence type="ECO:0000313" key="3">
    <source>
        <dbReference type="Proteomes" id="UP001282284"/>
    </source>
</evidence>
<feature type="transmembrane region" description="Helical" evidence="1">
    <location>
        <begin position="64"/>
        <end position="85"/>
    </location>
</feature>
<sequence length="195" mass="22986">MYITVITGLWVSILLFLTIRFIRILFKMRQTVVFPLTEVEWNSIQVHPNKTVGKPDLSHQKMAVWGNGLVIFFITVWIVVETFLLKRHFPAAIVFAPILWNLPKLWNLFAFLKQGIVCGNRFIPWNRLESYQFIQIDKHHRYYGYSPELNEGYELLIHTKFSEVSCLVTTESVKQKLILLLEEQLKIHQTRPIGM</sequence>
<evidence type="ECO:0000256" key="1">
    <source>
        <dbReference type="SAM" id="Phobius"/>
    </source>
</evidence>
<name>A0ABU4G929_9BACL</name>
<feature type="transmembrane region" description="Helical" evidence="1">
    <location>
        <begin position="91"/>
        <end position="112"/>
    </location>
</feature>
<evidence type="ECO:0000313" key="2">
    <source>
        <dbReference type="EMBL" id="MDW0113484.1"/>
    </source>
</evidence>
<proteinExistence type="predicted"/>
<keyword evidence="3" id="KW-1185">Reference proteome</keyword>
<keyword evidence="1" id="KW-1133">Transmembrane helix</keyword>
<accession>A0ABU4G929</accession>
<reference evidence="2 3" key="1">
    <citation type="submission" date="2023-06" db="EMBL/GenBank/DDBJ databases">
        <title>Sporosarcina sp. nov., isolated from Korean traditional fermented seafood 'Jeotgal'.</title>
        <authorList>
            <person name="Yang A.I."/>
            <person name="Shin N.-R."/>
        </authorList>
    </citation>
    <scope>NUCLEOTIDE SEQUENCE [LARGE SCALE GENOMIC DNA]</scope>
    <source>
        <strain evidence="2 3">KCTC13119</strain>
    </source>
</reference>
<protein>
    <recommendedName>
        <fullName evidence="4">DUF5673 domain-containing protein</fullName>
    </recommendedName>
</protein>
<keyword evidence="1" id="KW-0812">Transmembrane</keyword>
<dbReference type="EMBL" id="JAUBDI010000008">
    <property type="protein sequence ID" value="MDW0113484.1"/>
    <property type="molecule type" value="Genomic_DNA"/>
</dbReference>
<organism evidence="2 3">
    <name type="scientific">Sporosarcina saromensis</name>
    <dbReference type="NCBI Taxonomy" id="359365"/>
    <lineage>
        <taxon>Bacteria</taxon>
        <taxon>Bacillati</taxon>
        <taxon>Bacillota</taxon>
        <taxon>Bacilli</taxon>
        <taxon>Bacillales</taxon>
        <taxon>Caryophanaceae</taxon>
        <taxon>Sporosarcina</taxon>
    </lineage>
</organism>
<comment type="caution">
    <text evidence="2">The sequence shown here is derived from an EMBL/GenBank/DDBJ whole genome shotgun (WGS) entry which is preliminary data.</text>
</comment>
<evidence type="ECO:0008006" key="4">
    <source>
        <dbReference type="Google" id="ProtNLM"/>
    </source>
</evidence>